<keyword evidence="2" id="KW-1185">Reference proteome</keyword>
<organism evidence="1 2">
    <name type="scientific">Scylla paramamosain</name>
    <name type="common">Mud crab</name>
    <dbReference type="NCBI Taxonomy" id="85552"/>
    <lineage>
        <taxon>Eukaryota</taxon>
        <taxon>Metazoa</taxon>
        <taxon>Ecdysozoa</taxon>
        <taxon>Arthropoda</taxon>
        <taxon>Crustacea</taxon>
        <taxon>Multicrustacea</taxon>
        <taxon>Malacostraca</taxon>
        <taxon>Eumalacostraca</taxon>
        <taxon>Eucarida</taxon>
        <taxon>Decapoda</taxon>
        <taxon>Pleocyemata</taxon>
        <taxon>Brachyura</taxon>
        <taxon>Eubrachyura</taxon>
        <taxon>Portunoidea</taxon>
        <taxon>Portunidae</taxon>
        <taxon>Portuninae</taxon>
        <taxon>Scylla</taxon>
    </lineage>
</organism>
<dbReference type="EMBL" id="JARAKH010000016">
    <property type="protein sequence ID" value="KAK8395969.1"/>
    <property type="molecule type" value="Genomic_DNA"/>
</dbReference>
<dbReference type="Proteomes" id="UP001487740">
    <property type="component" value="Unassembled WGS sequence"/>
</dbReference>
<dbReference type="AlphaFoldDB" id="A0AAW0U793"/>
<dbReference type="SUPFAM" id="SSF52777">
    <property type="entry name" value="CoA-dependent acyltransferases"/>
    <property type="match status" value="1"/>
</dbReference>
<name>A0AAW0U793_SCYPA</name>
<evidence type="ECO:0000313" key="2">
    <source>
        <dbReference type="Proteomes" id="UP001487740"/>
    </source>
</evidence>
<accession>A0AAW0U793</accession>
<proteinExistence type="predicted"/>
<gene>
    <name evidence="1" type="ORF">O3P69_005216</name>
</gene>
<protein>
    <submittedName>
        <fullName evidence="1">Uncharacterized protein</fullName>
    </submittedName>
</protein>
<reference evidence="1 2" key="1">
    <citation type="submission" date="2023-03" db="EMBL/GenBank/DDBJ databases">
        <title>High-quality genome of Scylla paramamosain provides insights in environmental adaptation.</title>
        <authorList>
            <person name="Zhang L."/>
        </authorList>
    </citation>
    <scope>NUCLEOTIDE SEQUENCE [LARGE SCALE GENOMIC DNA]</scope>
    <source>
        <strain evidence="1">LZ_2023a</strain>
        <tissue evidence="1">Muscle</tissue>
    </source>
</reference>
<comment type="caution">
    <text evidence="1">The sequence shown here is derived from an EMBL/GenBank/DDBJ whole genome shotgun (WGS) entry which is preliminary data.</text>
</comment>
<sequence length="134" mass="15401">MPDGPKIRQPTFLEELCEMGHVFDTMLTGYALRLRTPQRITREQMLKAMFHLRRQVPCLRLAFSGTGSDMWMQEASSESLDLEMVEHDSVDEVMAVMSRYRYVSRTGPLWCVKVLVGYPPNRAPVLPAENLSRP</sequence>
<evidence type="ECO:0000313" key="1">
    <source>
        <dbReference type="EMBL" id="KAK8395969.1"/>
    </source>
</evidence>